<proteinExistence type="inferred from homology"/>
<dbReference type="GO" id="GO:0006824">
    <property type="term" value="P:cobalt ion transport"/>
    <property type="evidence" value="ECO:0007669"/>
    <property type="project" value="UniProtKB-KW"/>
</dbReference>
<feature type="transmembrane region" description="Helical" evidence="13">
    <location>
        <begin position="337"/>
        <end position="361"/>
    </location>
</feature>
<dbReference type="PANTHER" id="PTHR40659:SF1">
    <property type="entry name" value="NICKEL_COBALT EFFLUX SYSTEM RCNA"/>
    <property type="match status" value="1"/>
</dbReference>
<dbReference type="AlphaFoldDB" id="B7KDP0"/>
<comment type="subcellular location">
    <subcellularLocation>
        <location evidence="2 13">Cell membrane</location>
        <topology evidence="2 13">Multi-pass membrane protein</topology>
    </subcellularLocation>
</comment>
<feature type="compositionally biased region" description="Basic residues" evidence="14">
    <location>
        <begin position="300"/>
        <end position="320"/>
    </location>
</feature>
<evidence type="ECO:0000256" key="1">
    <source>
        <dbReference type="ARBA" id="ARBA00002510"/>
    </source>
</evidence>
<dbReference type="STRING" id="65393.PCC7424_1910"/>
<evidence type="ECO:0000256" key="11">
    <source>
        <dbReference type="ARBA" id="ARBA00023136"/>
    </source>
</evidence>
<evidence type="ECO:0000256" key="9">
    <source>
        <dbReference type="ARBA" id="ARBA00023065"/>
    </source>
</evidence>
<keyword evidence="11 13" id="KW-0472">Membrane</keyword>
<evidence type="ECO:0000256" key="2">
    <source>
        <dbReference type="ARBA" id="ARBA00004651"/>
    </source>
</evidence>
<keyword evidence="5" id="KW-1003">Cell membrane</keyword>
<keyword evidence="4 13" id="KW-0813">Transport</keyword>
<name>B7KDP0_GLOC7</name>
<keyword evidence="10" id="KW-0921">Nickel transport</keyword>
<evidence type="ECO:0000256" key="4">
    <source>
        <dbReference type="ARBA" id="ARBA00022448"/>
    </source>
</evidence>
<keyword evidence="8 13" id="KW-1133">Transmembrane helix</keyword>
<feature type="transmembrane region" description="Helical" evidence="13">
    <location>
        <begin position="263"/>
        <end position="283"/>
    </location>
</feature>
<dbReference type="GO" id="GO:0015099">
    <property type="term" value="F:nickel cation transmembrane transporter activity"/>
    <property type="evidence" value="ECO:0007669"/>
    <property type="project" value="UniProtKB-UniRule"/>
</dbReference>
<dbReference type="GO" id="GO:0032025">
    <property type="term" value="P:response to cobalt ion"/>
    <property type="evidence" value="ECO:0007669"/>
    <property type="project" value="TreeGrafter"/>
</dbReference>
<evidence type="ECO:0000256" key="8">
    <source>
        <dbReference type="ARBA" id="ARBA00022989"/>
    </source>
</evidence>
<comment type="function">
    <text evidence="1">Efflux system for nickel and cobalt.</text>
</comment>
<keyword evidence="12" id="KW-0170">Cobalt</keyword>
<dbReference type="InterPro" id="IPR011541">
    <property type="entry name" value="Ni/Co_transpt_high_affinity"/>
</dbReference>
<keyword evidence="7 13" id="KW-0812">Transmembrane</keyword>
<feature type="transmembrane region" description="Helical" evidence="13">
    <location>
        <begin position="367"/>
        <end position="391"/>
    </location>
</feature>
<feature type="transmembrane region" description="Helical" evidence="13">
    <location>
        <begin position="185"/>
        <end position="203"/>
    </location>
</feature>
<evidence type="ECO:0000256" key="12">
    <source>
        <dbReference type="ARBA" id="ARBA00023285"/>
    </source>
</evidence>
<keyword evidence="16" id="KW-1185">Reference proteome</keyword>
<feature type="transmembrane region" description="Helical" evidence="13">
    <location>
        <begin position="412"/>
        <end position="433"/>
    </location>
</feature>
<dbReference type="GO" id="GO:0010045">
    <property type="term" value="P:response to nickel cation"/>
    <property type="evidence" value="ECO:0007669"/>
    <property type="project" value="TreeGrafter"/>
</dbReference>
<evidence type="ECO:0000256" key="14">
    <source>
        <dbReference type="SAM" id="MobiDB-lite"/>
    </source>
</evidence>
<evidence type="ECO:0000313" key="16">
    <source>
        <dbReference type="Proteomes" id="UP000002384"/>
    </source>
</evidence>
<evidence type="ECO:0000256" key="3">
    <source>
        <dbReference type="ARBA" id="ARBA00022426"/>
    </source>
</evidence>
<dbReference type="GO" id="GO:0046583">
    <property type="term" value="F:monoatomic cation efflux transmembrane transporter activity"/>
    <property type="evidence" value="ECO:0007669"/>
    <property type="project" value="TreeGrafter"/>
</dbReference>
<evidence type="ECO:0000256" key="5">
    <source>
        <dbReference type="ARBA" id="ARBA00022475"/>
    </source>
</evidence>
<dbReference type="EMBL" id="CP001291">
    <property type="protein sequence ID" value="ACK70342.1"/>
    <property type="molecule type" value="Genomic_DNA"/>
</dbReference>
<organism evidence="15 16">
    <name type="scientific">Gloeothece citriformis (strain PCC 7424)</name>
    <name type="common">Cyanothece sp. (strain PCC 7424)</name>
    <dbReference type="NCBI Taxonomy" id="65393"/>
    <lineage>
        <taxon>Bacteria</taxon>
        <taxon>Bacillati</taxon>
        <taxon>Cyanobacteriota</taxon>
        <taxon>Cyanophyceae</taxon>
        <taxon>Oscillatoriophycideae</taxon>
        <taxon>Chroococcales</taxon>
        <taxon>Aphanothecaceae</taxon>
        <taxon>Gloeothece</taxon>
        <taxon>Gloeothece citriformis</taxon>
    </lineage>
</organism>
<dbReference type="PANTHER" id="PTHR40659">
    <property type="entry name" value="NICKEL/COBALT EFFLUX SYSTEM RCNA"/>
    <property type="match status" value="1"/>
</dbReference>
<keyword evidence="9" id="KW-0406">Ion transport</keyword>
<dbReference type="Proteomes" id="UP000002384">
    <property type="component" value="Chromosome"/>
</dbReference>
<feature type="transmembrane region" description="Helical" evidence="13">
    <location>
        <begin position="229"/>
        <end position="257"/>
    </location>
</feature>
<evidence type="ECO:0000256" key="10">
    <source>
        <dbReference type="ARBA" id="ARBA00023112"/>
    </source>
</evidence>
<keyword evidence="3" id="KW-0171">Cobalt transport</keyword>
<dbReference type="HOGENOM" id="CLU_619257_0_0_3"/>
<evidence type="ECO:0000256" key="7">
    <source>
        <dbReference type="ARBA" id="ARBA00022692"/>
    </source>
</evidence>
<evidence type="ECO:0000256" key="13">
    <source>
        <dbReference type="RuleBase" id="RU362101"/>
    </source>
</evidence>
<evidence type="ECO:0000256" key="6">
    <source>
        <dbReference type="ARBA" id="ARBA00022596"/>
    </source>
</evidence>
<keyword evidence="6" id="KW-0533">Nickel</keyword>
<gene>
    <name evidence="15" type="ordered locus">PCC7424_1910</name>
</gene>
<sequence length="439" mass="48586">MRSIKQWVNRFCLPFLGAIIFLMGYSLPSQSHVDDLSLLNLVIEPNSAQMNLTLSTRLVAFADTDQNHQLSPQEINQHRQQLEEFFGDRLRLTNSQGEKADVSVTAPKNPLLASNISSNTHSTVFLTYTWSSPITQIKIDYNLFDKLYNTHCLATIFNQGELKNYTLTPNHRSLSLQLNEGRGQLLSRGGLIAFIVAFSWGAIHGLSPGHGKTLVGAYLVGSRAKVKHAIVLGLTTTITHTFGVFVLGIATLFASQYLLPLQFYPWLSLGSGIIIFIIGLNLLNNRLTFPGKNIEHFHEHHHHHDHDHEHHHHHHHHHSHDHLPLNKDDSLISWRSLIGLGVAGGLVPCPAALVLLLSMIALGQISFGLLLVFIFSLGLTGTLTGIGLLLVSAKQFFERIPTQIISSRLIKIIPVVSALIIALIGLGLTYQSIAQIQSV</sequence>
<dbReference type="eggNOG" id="COG2215">
    <property type="taxonomic scope" value="Bacteria"/>
</dbReference>
<protein>
    <recommendedName>
        <fullName evidence="13">Nickel/cobalt efflux system</fullName>
    </recommendedName>
</protein>
<dbReference type="PROSITE" id="PS00018">
    <property type="entry name" value="EF_HAND_1"/>
    <property type="match status" value="1"/>
</dbReference>
<evidence type="ECO:0000313" key="15">
    <source>
        <dbReference type="EMBL" id="ACK70342.1"/>
    </source>
</evidence>
<accession>B7KDP0</accession>
<feature type="region of interest" description="Disordered" evidence="14">
    <location>
        <begin position="300"/>
        <end position="322"/>
    </location>
</feature>
<dbReference type="InterPro" id="IPR051224">
    <property type="entry name" value="NiCoT_RcnA"/>
</dbReference>
<dbReference type="InterPro" id="IPR018247">
    <property type="entry name" value="EF_Hand_1_Ca_BS"/>
</dbReference>
<dbReference type="Pfam" id="PF03824">
    <property type="entry name" value="NicO"/>
    <property type="match status" value="1"/>
</dbReference>
<dbReference type="KEGG" id="cyc:PCC7424_1910"/>
<comment type="similarity">
    <text evidence="13">Belongs to the NiCoT transporter (TC 2.A.52) family.</text>
</comment>
<reference evidence="16" key="1">
    <citation type="journal article" date="2011" name="MBio">
        <title>Novel metabolic attributes of the genus Cyanothece, comprising a group of unicellular nitrogen-fixing Cyanobacteria.</title>
        <authorList>
            <person name="Bandyopadhyay A."/>
            <person name="Elvitigala T."/>
            <person name="Welsh E."/>
            <person name="Stockel J."/>
            <person name="Liberton M."/>
            <person name="Min H."/>
            <person name="Sherman L.A."/>
            <person name="Pakrasi H.B."/>
        </authorList>
    </citation>
    <scope>NUCLEOTIDE SEQUENCE [LARGE SCALE GENOMIC DNA]</scope>
    <source>
        <strain evidence="16">PCC 7424</strain>
    </source>
</reference>
<dbReference type="GO" id="GO:0005886">
    <property type="term" value="C:plasma membrane"/>
    <property type="evidence" value="ECO:0007669"/>
    <property type="project" value="UniProtKB-SubCell"/>
</dbReference>